<comment type="caution">
    <text evidence="6">The sequence shown here is derived from an EMBL/GenBank/DDBJ whole genome shotgun (WGS) entry which is preliminary data.</text>
</comment>
<feature type="coiled-coil region" evidence="3">
    <location>
        <begin position="6"/>
        <end position="54"/>
    </location>
</feature>
<keyword evidence="7" id="KW-1185">Reference proteome</keyword>
<dbReference type="STRING" id="698492.A0A0E9NLT2"/>
<dbReference type="GO" id="GO:0005634">
    <property type="term" value="C:nucleus"/>
    <property type="evidence" value="ECO:0007669"/>
    <property type="project" value="UniProtKB-SubCell"/>
</dbReference>
<reference evidence="6 7" key="1">
    <citation type="journal article" date="2011" name="J. Gen. Appl. Microbiol.">
        <title>Draft genome sequencing of the enigmatic yeast Saitoella complicata.</title>
        <authorList>
            <person name="Nishida H."/>
            <person name="Hamamoto M."/>
            <person name="Sugiyama J."/>
        </authorList>
    </citation>
    <scope>NUCLEOTIDE SEQUENCE [LARGE SCALE GENOMIC DNA]</scope>
    <source>
        <strain evidence="6 7">NRRL Y-17804</strain>
    </source>
</reference>
<evidence type="ECO:0000256" key="1">
    <source>
        <dbReference type="ARBA" id="ARBA00004123"/>
    </source>
</evidence>
<feature type="compositionally biased region" description="Polar residues" evidence="4">
    <location>
        <begin position="83"/>
        <end position="101"/>
    </location>
</feature>
<proteinExistence type="predicted"/>
<evidence type="ECO:0000259" key="5">
    <source>
        <dbReference type="Pfam" id="PF24245"/>
    </source>
</evidence>
<accession>A0A0E9NLT2</accession>
<sequence>MSESEEARYRQKCKDLRKRIREIEESNDAMTLKLARTKRSIQRLRLERAFLLERLEERTPARPSADEVLSPLTTARPIASARRSPSPNKAANGASFATPTPNEAKPKKRTTKVSRKSISGMEASPAIVASNTLDAPVAVVHSALSDENVPVAADTPSVISAMDVKEELTRSHTDVCDGKSSTGFNPDSSIKQQCNDNLPYSITTKPESLTPCSFT</sequence>
<dbReference type="Proteomes" id="UP000033140">
    <property type="component" value="Unassembled WGS sequence"/>
</dbReference>
<dbReference type="AlphaFoldDB" id="A0A0E9NLT2"/>
<feature type="region of interest" description="Disordered" evidence="4">
    <location>
        <begin position="55"/>
        <end position="118"/>
    </location>
</feature>
<evidence type="ECO:0000256" key="3">
    <source>
        <dbReference type="SAM" id="Coils"/>
    </source>
</evidence>
<comment type="subcellular location">
    <subcellularLocation>
        <location evidence="1">Nucleus</location>
    </subcellularLocation>
</comment>
<evidence type="ECO:0000313" key="7">
    <source>
        <dbReference type="Proteomes" id="UP000033140"/>
    </source>
</evidence>
<keyword evidence="3" id="KW-0175">Coiled coil</keyword>
<evidence type="ECO:0000256" key="2">
    <source>
        <dbReference type="ARBA" id="ARBA00023242"/>
    </source>
</evidence>
<reference evidence="6 7" key="3">
    <citation type="journal article" date="2015" name="Genome Announc.">
        <title>Draft Genome Sequence of the Archiascomycetous Yeast Saitoella complicata.</title>
        <authorList>
            <person name="Yamauchi K."/>
            <person name="Kondo S."/>
            <person name="Hamamoto M."/>
            <person name="Takahashi Y."/>
            <person name="Ogura Y."/>
            <person name="Hayashi T."/>
            <person name="Nishida H."/>
        </authorList>
    </citation>
    <scope>NUCLEOTIDE SEQUENCE [LARGE SCALE GENOMIC DNA]</scope>
    <source>
        <strain evidence="6 7">NRRL Y-17804</strain>
    </source>
</reference>
<name>A0A0E9NLT2_SAICN</name>
<dbReference type="InterPro" id="IPR056513">
    <property type="entry name" value="INO80F"/>
</dbReference>
<keyword evidence="2" id="KW-0539">Nucleus</keyword>
<evidence type="ECO:0000313" key="6">
    <source>
        <dbReference type="EMBL" id="GAO50847.1"/>
    </source>
</evidence>
<feature type="domain" description="INO80 complex subunit F" evidence="5">
    <location>
        <begin position="9"/>
        <end position="55"/>
    </location>
</feature>
<evidence type="ECO:0000256" key="4">
    <source>
        <dbReference type="SAM" id="MobiDB-lite"/>
    </source>
</evidence>
<protein>
    <recommendedName>
        <fullName evidence="5">INO80 complex subunit F domain-containing protein</fullName>
    </recommendedName>
</protein>
<dbReference type="EMBL" id="BACD03000038">
    <property type="protein sequence ID" value="GAO50847.1"/>
    <property type="molecule type" value="Genomic_DNA"/>
</dbReference>
<reference evidence="6 7" key="2">
    <citation type="journal article" date="2014" name="J. Gen. Appl. Microbiol.">
        <title>The early diverging ascomycetous budding yeast Saitoella complicata has three histone deacetylases belonging to the Clr6, Hos2, and Rpd3 lineages.</title>
        <authorList>
            <person name="Nishida H."/>
            <person name="Matsumoto T."/>
            <person name="Kondo S."/>
            <person name="Hamamoto M."/>
            <person name="Yoshikawa H."/>
        </authorList>
    </citation>
    <scope>NUCLEOTIDE SEQUENCE [LARGE SCALE GENOMIC DNA]</scope>
    <source>
        <strain evidence="6 7">NRRL Y-17804</strain>
    </source>
</reference>
<dbReference type="Pfam" id="PF24245">
    <property type="entry name" value="INO80F"/>
    <property type="match status" value="1"/>
</dbReference>
<feature type="compositionally biased region" description="Basic residues" evidence="4">
    <location>
        <begin position="106"/>
        <end position="115"/>
    </location>
</feature>
<gene>
    <name evidence="6" type="ORF">G7K_4966-t1</name>
</gene>
<organism evidence="6 7">
    <name type="scientific">Saitoella complicata (strain BCRC 22490 / CBS 7301 / JCM 7358 / NBRC 10748 / NRRL Y-17804)</name>
    <dbReference type="NCBI Taxonomy" id="698492"/>
    <lineage>
        <taxon>Eukaryota</taxon>
        <taxon>Fungi</taxon>
        <taxon>Dikarya</taxon>
        <taxon>Ascomycota</taxon>
        <taxon>Taphrinomycotina</taxon>
        <taxon>Taphrinomycotina incertae sedis</taxon>
        <taxon>Saitoella</taxon>
    </lineage>
</organism>